<dbReference type="CDD" id="cd00637">
    <property type="entry name" value="7tm_classA_rhodopsin-like"/>
    <property type="match status" value="1"/>
</dbReference>
<feature type="domain" description="G-protein coupled receptors family 1 profile" evidence="10">
    <location>
        <begin position="58"/>
        <end position="329"/>
    </location>
</feature>
<dbReference type="GO" id="GO:0005886">
    <property type="term" value="C:plasma membrane"/>
    <property type="evidence" value="ECO:0007669"/>
    <property type="project" value="TreeGrafter"/>
</dbReference>
<dbReference type="Pfam" id="PF00001">
    <property type="entry name" value="7tm_1"/>
    <property type="match status" value="1"/>
</dbReference>
<dbReference type="InterPro" id="IPR017452">
    <property type="entry name" value="GPCR_Rhodpsn_7TM"/>
</dbReference>
<comment type="similarity">
    <text evidence="8">Belongs to the G-protein coupled receptor 1 family.</text>
</comment>
<keyword evidence="7 8" id="KW-0807">Transducer</keyword>
<keyword evidence="3 9" id="KW-1133">Transmembrane helix</keyword>
<keyword evidence="6 8" id="KW-0675">Receptor</keyword>
<gene>
    <name evidence="12" type="primary">LOC116286395</name>
</gene>
<evidence type="ECO:0000259" key="10">
    <source>
        <dbReference type="PROSITE" id="PS50262"/>
    </source>
</evidence>
<feature type="transmembrane region" description="Helical" evidence="9">
    <location>
        <begin position="79"/>
        <end position="99"/>
    </location>
</feature>
<dbReference type="PANTHER" id="PTHR45695">
    <property type="entry name" value="LEUCOKININ RECEPTOR-RELATED"/>
    <property type="match status" value="1"/>
</dbReference>
<evidence type="ECO:0000256" key="9">
    <source>
        <dbReference type="SAM" id="Phobius"/>
    </source>
</evidence>
<dbReference type="KEGG" id="aten:116286395"/>
<evidence type="ECO:0000256" key="7">
    <source>
        <dbReference type="ARBA" id="ARBA00023224"/>
    </source>
</evidence>
<feature type="transmembrane region" description="Helical" evidence="9">
    <location>
        <begin position="164"/>
        <end position="183"/>
    </location>
</feature>
<dbReference type="PRINTS" id="PR00237">
    <property type="entry name" value="GPCRRHODOPSN"/>
</dbReference>
<dbReference type="RefSeq" id="XP_031548768.1">
    <property type="nucleotide sequence ID" value="XM_031692908.1"/>
</dbReference>
<dbReference type="Proteomes" id="UP000515163">
    <property type="component" value="Unplaced"/>
</dbReference>
<evidence type="ECO:0000256" key="5">
    <source>
        <dbReference type="ARBA" id="ARBA00023136"/>
    </source>
</evidence>
<name>A0A6P8GZ21_ACTTE</name>
<dbReference type="PROSITE" id="PS50262">
    <property type="entry name" value="G_PROTEIN_RECEP_F1_2"/>
    <property type="match status" value="1"/>
</dbReference>
<dbReference type="PANTHER" id="PTHR45695:SF9">
    <property type="entry name" value="LEUCOKININ RECEPTOR"/>
    <property type="match status" value="1"/>
</dbReference>
<evidence type="ECO:0000256" key="1">
    <source>
        <dbReference type="ARBA" id="ARBA00004141"/>
    </source>
</evidence>
<dbReference type="InterPro" id="IPR000276">
    <property type="entry name" value="GPCR_Rhodpsn"/>
</dbReference>
<dbReference type="Gene3D" id="1.20.1070.10">
    <property type="entry name" value="Rhodopsin 7-helix transmembrane proteins"/>
    <property type="match status" value="1"/>
</dbReference>
<evidence type="ECO:0000256" key="2">
    <source>
        <dbReference type="ARBA" id="ARBA00022692"/>
    </source>
</evidence>
<keyword evidence="2 8" id="KW-0812">Transmembrane</keyword>
<evidence type="ECO:0000313" key="12">
    <source>
        <dbReference type="RefSeq" id="XP_031548768.1"/>
    </source>
</evidence>
<proteinExistence type="inferred from homology"/>
<reference evidence="12" key="1">
    <citation type="submission" date="2025-08" db="UniProtKB">
        <authorList>
            <consortium name="RefSeq"/>
        </authorList>
    </citation>
    <scope>IDENTIFICATION</scope>
    <source>
        <tissue evidence="12">Tentacle</tissue>
    </source>
</reference>
<feature type="transmembrane region" description="Helical" evidence="9">
    <location>
        <begin position="42"/>
        <end position="67"/>
    </location>
</feature>
<keyword evidence="4 8" id="KW-0297">G-protein coupled receptor</keyword>
<evidence type="ECO:0000256" key="6">
    <source>
        <dbReference type="ARBA" id="ARBA00023170"/>
    </source>
</evidence>
<organism evidence="11 12">
    <name type="scientific">Actinia tenebrosa</name>
    <name type="common">Australian red waratah sea anemone</name>
    <dbReference type="NCBI Taxonomy" id="6105"/>
    <lineage>
        <taxon>Eukaryota</taxon>
        <taxon>Metazoa</taxon>
        <taxon>Cnidaria</taxon>
        <taxon>Anthozoa</taxon>
        <taxon>Hexacorallia</taxon>
        <taxon>Actiniaria</taxon>
        <taxon>Actiniidae</taxon>
        <taxon>Actinia</taxon>
    </lineage>
</organism>
<feature type="transmembrane region" description="Helical" evidence="9">
    <location>
        <begin position="311"/>
        <end position="332"/>
    </location>
</feature>
<dbReference type="InParanoid" id="A0A6P8GZ21"/>
<dbReference type="SMART" id="SM01381">
    <property type="entry name" value="7TM_GPCR_Srsx"/>
    <property type="match status" value="1"/>
</dbReference>
<accession>A0A6P8GZ21</accession>
<feature type="transmembrane region" description="Helical" evidence="9">
    <location>
        <begin position="215"/>
        <end position="238"/>
    </location>
</feature>
<sequence>MNSSYNQHQNPLNSSSFFLPNQTTSRTTLDDWFLEIQEIKRAVEIACVSLLAVVSLFGNTSLLAIFIKYKEMRTSTNLFIINMVISDLLYVIFVIPNVLHQPISLSEEWMFGGAFGVITCKLGYFIRDMSFTVSITSMVTIALDRFYAVVYPIRRQPRYLNPRFSIPFIWLISSGSFAIYFYTARLVSHPVLENTYYCLSIWTPAFDQIKSPSRLYLFLVVAFFMVPLVVITVSYSIIIYKLRNHSIPGVRTSESEKLQRKRNRSITKVGVLIVLCFFFSWAPYHCLNLILEYHWNFAPPLHLLESIDWLHFAFTNISMTSIATNAFVCYACSSRFRNCLKKLVSCCPSPSSVREERQTVTRSSHLQGTDESKTIGVINKGMSTEQAIELENEWDTKL</sequence>
<dbReference type="PROSITE" id="PS00237">
    <property type="entry name" value="G_PROTEIN_RECEP_F1_1"/>
    <property type="match status" value="1"/>
</dbReference>
<evidence type="ECO:0000256" key="8">
    <source>
        <dbReference type="RuleBase" id="RU000688"/>
    </source>
</evidence>
<dbReference type="AlphaFoldDB" id="A0A6P8GZ21"/>
<keyword evidence="11" id="KW-1185">Reference proteome</keyword>
<protein>
    <submittedName>
        <fullName evidence="12">Prolactin-releasing peptide receptor-like</fullName>
    </submittedName>
</protein>
<evidence type="ECO:0000256" key="3">
    <source>
        <dbReference type="ARBA" id="ARBA00022989"/>
    </source>
</evidence>
<dbReference type="GeneID" id="116286395"/>
<feature type="transmembrane region" description="Helical" evidence="9">
    <location>
        <begin position="269"/>
        <end position="291"/>
    </location>
</feature>
<evidence type="ECO:0000313" key="11">
    <source>
        <dbReference type="Proteomes" id="UP000515163"/>
    </source>
</evidence>
<keyword evidence="5 9" id="KW-0472">Membrane</keyword>
<dbReference type="GO" id="GO:0004930">
    <property type="term" value="F:G protein-coupled receptor activity"/>
    <property type="evidence" value="ECO:0007669"/>
    <property type="project" value="UniProtKB-KW"/>
</dbReference>
<evidence type="ECO:0000256" key="4">
    <source>
        <dbReference type="ARBA" id="ARBA00023040"/>
    </source>
</evidence>
<dbReference type="OrthoDB" id="5964776at2759"/>
<dbReference type="SUPFAM" id="SSF81321">
    <property type="entry name" value="Family A G protein-coupled receptor-like"/>
    <property type="match status" value="1"/>
</dbReference>
<comment type="subcellular location">
    <subcellularLocation>
        <location evidence="1">Membrane</location>
        <topology evidence="1">Multi-pass membrane protein</topology>
    </subcellularLocation>
</comment>